<name>A0A182D1N7_BLAVI</name>
<sequence>MGGRPVGRGHLSVRRVETILTFGPGSTASYALQPQSWRYGPCAALSHRKFRPV</sequence>
<organism evidence="1">
    <name type="scientific">Blastochloris viridis</name>
    <name type="common">Rhodopseudomonas viridis</name>
    <dbReference type="NCBI Taxonomy" id="1079"/>
    <lineage>
        <taxon>Bacteria</taxon>
        <taxon>Pseudomonadati</taxon>
        <taxon>Pseudomonadota</taxon>
        <taxon>Alphaproteobacteria</taxon>
        <taxon>Hyphomicrobiales</taxon>
        <taxon>Blastochloridaceae</taxon>
        <taxon>Blastochloris</taxon>
    </lineage>
</organism>
<accession>A0A182D1N7</accession>
<reference evidence="1" key="1">
    <citation type="journal article" date="2015" name="Genome Announc.">
        <title>Complete Genome Sequence of the Bacteriochlorophyll b-Producing Photosynthetic Bacterium Blastochloris viridis.</title>
        <authorList>
            <person name="Tsukatani Y."/>
            <person name="Hirose Y."/>
            <person name="Harada J."/>
            <person name="Misawa N."/>
            <person name="Mori K."/>
            <person name="Inoue K."/>
            <person name="Tamiaki H."/>
        </authorList>
    </citation>
    <scope>NUCLEOTIDE SEQUENCE [LARGE SCALE GENOMIC DNA]</scope>
    <source>
        <strain evidence="1">DSM 133</strain>
    </source>
</reference>
<dbReference type="EMBL" id="AP014854">
    <property type="protein sequence ID" value="BAR99314.1"/>
    <property type="molecule type" value="Genomic_DNA"/>
</dbReference>
<proteinExistence type="predicted"/>
<protein>
    <submittedName>
        <fullName evidence="1">Uncharacterized protein</fullName>
    </submittedName>
</protein>
<gene>
    <name evidence="1" type="ORF">BV133_1721</name>
</gene>
<evidence type="ECO:0000313" key="1">
    <source>
        <dbReference type="EMBL" id="BAR99314.1"/>
    </source>
</evidence>
<dbReference type="AlphaFoldDB" id="A0A182D1N7"/>